<dbReference type="Gene3D" id="3.40.50.12780">
    <property type="entry name" value="N-terminal domain of ligase-like"/>
    <property type="match status" value="1"/>
</dbReference>
<name>L8HD91_ACACF</name>
<dbReference type="STRING" id="1257118.L8HD91"/>
<evidence type="ECO:0000313" key="4">
    <source>
        <dbReference type="Proteomes" id="UP000011083"/>
    </source>
</evidence>
<dbReference type="InterPro" id="IPR000873">
    <property type="entry name" value="AMP-dep_synth/lig_dom"/>
</dbReference>
<feature type="domain" description="AMP-dependent synthetase/ligase" evidence="1">
    <location>
        <begin position="26"/>
        <end position="409"/>
    </location>
</feature>
<gene>
    <name evidence="3" type="ORF">ACA1_148550</name>
</gene>
<dbReference type="OMA" id="RVAAYKY"/>
<dbReference type="KEGG" id="acan:ACA1_148550"/>
<dbReference type="AlphaFoldDB" id="L8HD91"/>
<reference evidence="3 4" key="1">
    <citation type="journal article" date="2013" name="Genome Biol.">
        <title>Genome of Acanthamoeba castellanii highlights extensive lateral gene transfer and early evolution of tyrosine kinase signaling.</title>
        <authorList>
            <person name="Clarke M."/>
            <person name="Lohan A.J."/>
            <person name="Liu B."/>
            <person name="Lagkouvardos I."/>
            <person name="Roy S."/>
            <person name="Zafar N."/>
            <person name="Bertelli C."/>
            <person name="Schilde C."/>
            <person name="Kianianmomeni A."/>
            <person name="Burglin T.R."/>
            <person name="Frech C."/>
            <person name="Turcotte B."/>
            <person name="Kopec K.O."/>
            <person name="Synnott J.M."/>
            <person name="Choo C."/>
            <person name="Paponov I."/>
            <person name="Finkler A."/>
            <person name="Soon Heng Tan C."/>
            <person name="Hutchins A.P."/>
            <person name="Weinmeier T."/>
            <person name="Rattei T."/>
            <person name="Chu J.S."/>
            <person name="Gimenez G."/>
            <person name="Irimia M."/>
            <person name="Rigden D.J."/>
            <person name="Fitzpatrick D.A."/>
            <person name="Lorenzo-Morales J."/>
            <person name="Bateman A."/>
            <person name="Chiu C.H."/>
            <person name="Tang P."/>
            <person name="Hegemann P."/>
            <person name="Fromm H."/>
            <person name="Raoult D."/>
            <person name="Greub G."/>
            <person name="Miranda-Saavedra D."/>
            <person name="Chen N."/>
            <person name="Nash P."/>
            <person name="Ginger M.L."/>
            <person name="Horn M."/>
            <person name="Schaap P."/>
            <person name="Caler L."/>
            <person name="Loftus B."/>
        </authorList>
    </citation>
    <scope>NUCLEOTIDE SEQUENCE [LARGE SCALE GENOMIC DNA]</scope>
    <source>
        <strain evidence="3 4">Neff</strain>
    </source>
</reference>
<sequence length="586" mass="64067">MSVQYSPWADVALEYRANFTQWLLDNSEGRPADPCFIDGHSGETYTYGQVASLIRRTASALHLYHGLRKGDVLAIYSPNHIQYPVLYHAVAILGGTVCTINPAYTAHEVEYHLKDSGARYLATLPELADAVWATAQQLRLRNVFTFSSTHPCPHREAIPVSSLFELGNDALPHVSIDPMNDVVCLPYSSGTTGLPKGVCLTHFNLISNFLQMADIDPPDDDGHKVHLGLLPFFHSYGMLVMNAALLGPHPLVVIQKFELKARNAYGQFQEFLGILEKYRVTHASLVPPIVIALAKHPLVNQYNLSLKRVGCGAAALGDGVAKIVEKKFGCVLRQGYGMTELSPVATMSSLRKPIILEASGQLLPNTEAKVVEIGSDDDSDASGGRRRLLGPMEQGELYIRGPQVMAGYHNNPAATRATIDADGWLRTGDIAYYDRDGYFYIVDRLKELIKTKGFQVAPAELEAVLLTHPKVADAAVVPSPDERAGEVPKAFVVAKPNAGPLTEQEGTSVNADVALTSTGWIADVASVVVVMVVMEFVAGKVAHFKRLHFVEFVAAIPKTSSGKILRRDLKERERQRIIARTTVARL</sequence>
<dbReference type="PANTHER" id="PTHR24096">
    <property type="entry name" value="LONG-CHAIN-FATTY-ACID--COA LIGASE"/>
    <property type="match status" value="1"/>
</dbReference>
<dbReference type="EMBL" id="KB007870">
    <property type="protein sequence ID" value="ELR22728.1"/>
    <property type="molecule type" value="Genomic_DNA"/>
</dbReference>
<dbReference type="PROSITE" id="PS00455">
    <property type="entry name" value="AMP_BINDING"/>
    <property type="match status" value="1"/>
</dbReference>
<accession>L8HD91</accession>
<dbReference type="Gene3D" id="3.30.300.30">
    <property type="match status" value="1"/>
</dbReference>
<feature type="domain" description="AMP-binding enzyme C-terminal" evidence="2">
    <location>
        <begin position="460"/>
        <end position="563"/>
    </location>
</feature>
<protein>
    <submittedName>
        <fullName evidence="3">AMPbinding enzyme domain containing protein</fullName>
    </submittedName>
</protein>
<dbReference type="InterPro" id="IPR020845">
    <property type="entry name" value="AMP-binding_CS"/>
</dbReference>
<keyword evidence="4" id="KW-1185">Reference proteome</keyword>
<dbReference type="PANTHER" id="PTHR24096:SF422">
    <property type="entry name" value="BCDNA.GH02901"/>
    <property type="match status" value="1"/>
</dbReference>
<dbReference type="GO" id="GO:0016405">
    <property type="term" value="F:CoA-ligase activity"/>
    <property type="evidence" value="ECO:0007669"/>
    <property type="project" value="TreeGrafter"/>
</dbReference>
<dbReference type="InterPro" id="IPR042099">
    <property type="entry name" value="ANL_N_sf"/>
</dbReference>
<dbReference type="InterPro" id="IPR045851">
    <property type="entry name" value="AMP-bd_C_sf"/>
</dbReference>
<organism evidence="3 4">
    <name type="scientific">Acanthamoeba castellanii (strain ATCC 30010 / Neff)</name>
    <dbReference type="NCBI Taxonomy" id="1257118"/>
    <lineage>
        <taxon>Eukaryota</taxon>
        <taxon>Amoebozoa</taxon>
        <taxon>Discosea</taxon>
        <taxon>Longamoebia</taxon>
        <taxon>Centramoebida</taxon>
        <taxon>Acanthamoebidae</taxon>
        <taxon>Acanthamoeba</taxon>
    </lineage>
</organism>
<dbReference type="Proteomes" id="UP000011083">
    <property type="component" value="Unassembled WGS sequence"/>
</dbReference>
<dbReference type="SUPFAM" id="SSF56801">
    <property type="entry name" value="Acetyl-CoA synthetase-like"/>
    <property type="match status" value="1"/>
</dbReference>
<dbReference type="Pfam" id="PF00501">
    <property type="entry name" value="AMP-binding"/>
    <property type="match status" value="1"/>
</dbReference>
<dbReference type="GeneID" id="14923686"/>
<dbReference type="InterPro" id="IPR025110">
    <property type="entry name" value="AMP-bd_C"/>
</dbReference>
<proteinExistence type="predicted"/>
<evidence type="ECO:0000259" key="1">
    <source>
        <dbReference type="Pfam" id="PF00501"/>
    </source>
</evidence>
<dbReference type="OrthoDB" id="10253869at2759"/>
<dbReference type="Pfam" id="PF13193">
    <property type="entry name" value="AMP-binding_C"/>
    <property type="match status" value="1"/>
</dbReference>
<dbReference type="RefSeq" id="XP_004351505.1">
    <property type="nucleotide sequence ID" value="XM_004351453.1"/>
</dbReference>
<evidence type="ECO:0000259" key="2">
    <source>
        <dbReference type="Pfam" id="PF13193"/>
    </source>
</evidence>
<dbReference type="VEuPathDB" id="AmoebaDB:ACA1_148550"/>
<evidence type="ECO:0000313" key="3">
    <source>
        <dbReference type="EMBL" id="ELR22728.1"/>
    </source>
</evidence>